<dbReference type="GO" id="GO:0005576">
    <property type="term" value="C:extracellular region"/>
    <property type="evidence" value="ECO:0007669"/>
    <property type="project" value="UniProtKB-SubCell"/>
</dbReference>
<comment type="caution">
    <text evidence="5">The sequence shown here is derived from an EMBL/GenBank/DDBJ whole genome shotgun (WGS) entry which is preliminary data.</text>
</comment>
<evidence type="ECO:0000256" key="4">
    <source>
        <dbReference type="SAM" id="MobiDB-lite"/>
    </source>
</evidence>
<keyword evidence="2" id="KW-0964">Secreted</keyword>
<keyword evidence="3" id="KW-0106">Calcium</keyword>
<sequence length="113" mass="11625">MQGGEGNDKLIGGSGDDRIYGGRGDDHLWGNSGDDILVGERGNDCIDGGSGNNTRIDAEDDFIVIDDGPGPIYGSQENSSGGSFNPFDPMALFTGGGASLGTNCFPLNLISPR</sequence>
<dbReference type="AlphaFoldDB" id="A0A9E4MZX2"/>
<comment type="subcellular location">
    <subcellularLocation>
        <location evidence="1">Secreted</location>
    </subcellularLocation>
</comment>
<evidence type="ECO:0000256" key="3">
    <source>
        <dbReference type="ARBA" id="ARBA00022837"/>
    </source>
</evidence>
<dbReference type="EMBL" id="JAEPDI010000002">
    <property type="protein sequence ID" value="MCG7938195.1"/>
    <property type="molecule type" value="Genomic_DNA"/>
</dbReference>
<dbReference type="Proteomes" id="UP000886687">
    <property type="component" value="Unassembled WGS sequence"/>
</dbReference>
<evidence type="ECO:0000313" key="6">
    <source>
        <dbReference type="Proteomes" id="UP000886687"/>
    </source>
</evidence>
<gene>
    <name evidence="5" type="ORF">JAZ04_04960</name>
</gene>
<dbReference type="Gene3D" id="2.150.10.10">
    <property type="entry name" value="Serralysin-like metalloprotease, C-terminal"/>
    <property type="match status" value="1"/>
</dbReference>
<organism evidence="5 6">
    <name type="scientific">Candidatus Thiodiazotropha lotti</name>
    <dbReference type="NCBI Taxonomy" id="2792787"/>
    <lineage>
        <taxon>Bacteria</taxon>
        <taxon>Pseudomonadati</taxon>
        <taxon>Pseudomonadota</taxon>
        <taxon>Gammaproteobacteria</taxon>
        <taxon>Chromatiales</taxon>
        <taxon>Sedimenticolaceae</taxon>
        <taxon>Candidatus Thiodiazotropha</taxon>
    </lineage>
</organism>
<evidence type="ECO:0008006" key="7">
    <source>
        <dbReference type="Google" id="ProtNLM"/>
    </source>
</evidence>
<dbReference type="PANTHER" id="PTHR38340">
    <property type="entry name" value="S-LAYER PROTEIN"/>
    <property type="match status" value="1"/>
</dbReference>
<dbReference type="InterPro" id="IPR011049">
    <property type="entry name" value="Serralysin-like_metalloprot_C"/>
</dbReference>
<name>A0A9E4MZX2_9GAMM</name>
<dbReference type="PRINTS" id="PR00313">
    <property type="entry name" value="CABNDNGRPT"/>
</dbReference>
<dbReference type="SUPFAM" id="SSF51120">
    <property type="entry name" value="beta-Roll"/>
    <property type="match status" value="1"/>
</dbReference>
<dbReference type="InterPro" id="IPR018511">
    <property type="entry name" value="Hemolysin-typ_Ca-bd_CS"/>
</dbReference>
<accession>A0A9E4MZX2</accession>
<feature type="compositionally biased region" description="Basic and acidic residues" evidence="4">
    <location>
        <begin position="15"/>
        <end position="26"/>
    </location>
</feature>
<dbReference type="GO" id="GO:0005509">
    <property type="term" value="F:calcium ion binding"/>
    <property type="evidence" value="ECO:0007669"/>
    <property type="project" value="InterPro"/>
</dbReference>
<dbReference type="PROSITE" id="PS00330">
    <property type="entry name" value="HEMOLYSIN_CALCIUM"/>
    <property type="match status" value="1"/>
</dbReference>
<feature type="region of interest" description="Disordered" evidence="4">
    <location>
        <begin position="1"/>
        <end position="26"/>
    </location>
</feature>
<dbReference type="InterPro" id="IPR001343">
    <property type="entry name" value="Hemolysn_Ca-bd"/>
</dbReference>
<dbReference type="InterPro" id="IPR050557">
    <property type="entry name" value="RTX_toxin/Mannuronan_C5-epim"/>
</dbReference>
<protein>
    <recommendedName>
        <fullName evidence="7">Calcium-binding protein</fullName>
    </recommendedName>
</protein>
<reference evidence="5" key="1">
    <citation type="journal article" date="2021" name="Proc. Natl. Acad. Sci. U.S.A.">
        <title>Global biogeography of chemosynthetic symbionts reveals both localized and globally distributed symbiont groups. .</title>
        <authorList>
            <person name="Osvatic J.T."/>
            <person name="Wilkins L.G.E."/>
            <person name="Leibrecht L."/>
            <person name="Leray M."/>
            <person name="Zauner S."/>
            <person name="Polzin J."/>
            <person name="Camacho Y."/>
            <person name="Gros O."/>
            <person name="van Gils J.A."/>
            <person name="Eisen J.A."/>
            <person name="Petersen J.M."/>
            <person name="Yuen B."/>
        </authorList>
    </citation>
    <scope>NUCLEOTIDE SEQUENCE</scope>
    <source>
        <strain evidence="5">MAGL173</strain>
    </source>
</reference>
<evidence type="ECO:0000256" key="1">
    <source>
        <dbReference type="ARBA" id="ARBA00004613"/>
    </source>
</evidence>
<proteinExistence type="predicted"/>
<evidence type="ECO:0000313" key="5">
    <source>
        <dbReference type="EMBL" id="MCG7938195.1"/>
    </source>
</evidence>
<evidence type="ECO:0000256" key="2">
    <source>
        <dbReference type="ARBA" id="ARBA00022525"/>
    </source>
</evidence>
<dbReference type="Pfam" id="PF00353">
    <property type="entry name" value="HemolysinCabind"/>
    <property type="match status" value="1"/>
</dbReference>
<dbReference type="PANTHER" id="PTHR38340:SF1">
    <property type="entry name" value="S-LAYER PROTEIN"/>
    <property type="match status" value="1"/>
</dbReference>